<feature type="compositionally biased region" description="Pro residues" evidence="1">
    <location>
        <begin position="396"/>
        <end position="405"/>
    </location>
</feature>
<evidence type="ECO:0000256" key="1">
    <source>
        <dbReference type="SAM" id="MobiDB-lite"/>
    </source>
</evidence>
<evidence type="ECO:0008006" key="4">
    <source>
        <dbReference type="Google" id="ProtNLM"/>
    </source>
</evidence>
<gene>
    <name evidence="2" type="ORF">IW254_001922</name>
</gene>
<reference evidence="2" key="1">
    <citation type="submission" date="2020-11" db="EMBL/GenBank/DDBJ databases">
        <title>Sequencing the genomes of 1000 actinobacteria strains.</title>
        <authorList>
            <person name="Klenk H.-P."/>
        </authorList>
    </citation>
    <scope>NUCLEOTIDE SEQUENCE</scope>
    <source>
        <strain evidence="2">DSM 45632</strain>
    </source>
</reference>
<evidence type="ECO:0000313" key="2">
    <source>
        <dbReference type="EMBL" id="MBG6122953.1"/>
    </source>
</evidence>
<feature type="region of interest" description="Disordered" evidence="1">
    <location>
        <begin position="29"/>
        <end position="141"/>
    </location>
</feature>
<feature type="compositionally biased region" description="Basic and acidic residues" evidence="1">
    <location>
        <begin position="89"/>
        <end position="104"/>
    </location>
</feature>
<keyword evidence="3" id="KW-1185">Reference proteome</keyword>
<dbReference type="AlphaFoldDB" id="A0A931GSD8"/>
<evidence type="ECO:0000313" key="3">
    <source>
        <dbReference type="Proteomes" id="UP000658613"/>
    </source>
</evidence>
<sequence length="405" mass="42902">MAFILLFLSLFSLVGAFLLLRSDNPYLSVGTAKSPKSSDRVSAGQSGGSGVQKSVERKDGSQSGAVDAAAADGNHKKENGEPESAPDAKPGKLGEAKPEGEQQKLGHGPKRGPKRGGAKQKSKPKPKQKNRPKRGEPARKTWAEQHGFVYIKEDEFLLGEFTRGAAASGAPVKNVATGAAYGHESRVFDLADTPVIAMNTGVPSDIVVDMRRGAGEGVDKQKGSDLVEVDTIEDFLVLATEPDAARRMLDVRVATAVEALPQNVTAVWFETEWVLAQLTPGSEPSDAIFAPLAMLADTARTFPPSSARVLSLPGGTREAVESVDVPESEGNVDEQVKRPIVARPEEPLEMPTRVTGGTRGELEEREIGADDVEAIGAGEERRVLNDGTKATRAGKPTPPPSIFGD</sequence>
<dbReference type="CDD" id="cd21904">
    <property type="entry name" value="TtfA-like"/>
    <property type="match status" value="1"/>
</dbReference>
<accession>A0A931GSD8</accession>
<feature type="region of interest" description="Disordered" evidence="1">
    <location>
        <begin position="344"/>
        <end position="405"/>
    </location>
</feature>
<comment type="caution">
    <text evidence="2">The sequence shown here is derived from an EMBL/GenBank/DDBJ whole genome shotgun (WGS) entry which is preliminary data.</text>
</comment>
<dbReference type="Proteomes" id="UP000658613">
    <property type="component" value="Unassembled WGS sequence"/>
</dbReference>
<dbReference type="InterPro" id="IPR049726">
    <property type="entry name" value="TtfA-like_core"/>
</dbReference>
<feature type="compositionally biased region" description="Basic residues" evidence="1">
    <location>
        <begin position="107"/>
        <end position="132"/>
    </location>
</feature>
<name>A0A931GSD8_9CORY</name>
<dbReference type="EMBL" id="JADOUE010000001">
    <property type="protein sequence ID" value="MBG6122953.1"/>
    <property type="molecule type" value="Genomic_DNA"/>
</dbReference>
<protein>
    <recommendedName>
        <fullName evidence="4">Secreted protein</fullName>
    </recommendedName>
</protein>
<proteinExistence type="predicted"/>
<organism evidence="2 3">
    <name type="scientific">Corynebacterium aquatimens</name>
    <dbReference type="NCBI Taxonomy" id="1190508"/>
    <lineage>
        <taxon>Bacteria</taxon>
        <taxon>Bacillati</taxon>
        <taxon>Actinomycetota</taxon>
        <taxon>Actinomycetes</taxon>
        <taxon>Mycobacteriales</taxon>
        <taxon>Corynebacteriaceae</taxon>
        <taxon>Corynebacterium</taxon>
    </lineage>
</organism>
<dbReference type="RefSeq" id="WP_196825259.1">
    <property type="nucleotide sequence ID" value="NZ_JADOUE010000001.1"/>
</dbReference>